<feature type="domain" description="Peptidase A1" evidence="9">
    <location>
        <begin position="103"/>
        <end position="409"/>
    </location>
</feature>
<keyword evidence="11" id="KW-1185">Reference proteome</keyword>
<evidence type="ECO:0000256" key="2">
    <source>
        <dbReference type="ARBA" id="ARBA00022670"/>
    </source>
</evidence>
<dbReference type="PANTHER" id="PTHR47966">
    <property type="entry name" value="BETA-SITE APP-CLEAVING ENZYME, ISOFORM A-RELATED"/>
    <property type="match status" value="1"/>
</dbReference>
<keyword evidence="3 7" id="KW-0064">Aspartyl protease</keyword>
<feature type="chain" id="PRO_5012282432" evidence="8">
    <location>
        <begin position="19"/>
        <end position="422"/>
    </location>
</feature>
<keyword evidence="8" id="KW-0732">Signal</keyword>
<evidence type="ECO:0000256" key="5">
    <source>
        <dbReference type="PIRSR" id="PIRSR601461-1"/>
    </source>
</evidence>
<dbReference type="PROSITE" id="PS51767">
    <property type="entry name" value="PEPTIDASE_A1"/>
    <property type="match status" value="1"/>
</dbReference>
<dbReference type="Gene3D" id="2.40.70.10">
    <property type="entry name" value="Acid Proteases"/>
    <property type="match status" value="2"/>
</dbReference>
<keyword evidence="4 7" id="KW-0378">Hydrolase</keyword>
<evidence type="ECO:0000256" key="6">
    <source>
        <dbReference type="PIRSR" id="PIRSR601461-2"/>
    </source>
</evidence>
<gene>
    <name evidence="10" type="ORF">PYCCODRAFT_1425616</name>
</gene>
<dbReference type="OrthoDB" id="15189at2759"/>
<protein>
    <submittedName>
        <fullName evidence="10">Acid protease</fullName>
    </submittedName>
</protein>
<feature type="active site" evidence="5">
    <location>
        <position position="299"/>
    </location>
</feature>
<evidence type="ECO:0000256" key="7">
    <source>
        <dbReference type="RuleBase" id="RU000454"/>
    </source>
</evidence>
<dbReference type="AlphaFoldDB" id="A0A1Y2IMQ8"/>
<feature type="active site" evidence="5">
    <location>
        <position position="121"/>
    </location>
</feature>
<sequence length="422" mass="45625">MHFVTFVVLSSLSVHLLASPVERSQDTVRIPLAKRSGSTAHQHFAGHEALRAHITHRLAKYRRGFEAYEHNTGEQHPLSMRSVAGFDKRANSISLADQSDFMWTGAITVGTPPQKFSVDFDTGSSDLFLPGPLCDRNCDKKAKYNPSDSSTSKDLHQPFTVSYGDGSTAVGEQFCDSVTVAGYTATDAVVGVSTTFSSGLRESEFPADGLMGMAFPSISFYNADPFFTKLISENQVKEPVFAFRLADQPELTLGGVNQDLFSGDITYTPVTHEGYWQVDMDAISVEGKSVLEKIPVIIDTGTTQIIGDKNSVAAFYAAIPGSADASDTIQSGYYTIPCNSAPKVTLTFGGRSFTVSSDELRGEPLESDSSRCVGGVVATDDTDFWIIGDAYLKGVYTVFDMGAKRVGFADLKELDDDAGFDE</sequence>
<dbReference type="InterPro" id="IPR033121">
    <property type="entry name" value="PEPTIDASE_A1"/>
</dbReference>
<dbReference type="InterPro" id="IPR034164">
    <property type="entry name" value="Pepsin-like_dom"/>
</dbReference>
<reference evidence="10 11" key="1">
    <citation type="journal article" date="2015" name="Biotechnol. Biofuels">
        <title>Enhanced degradation of softwood versus hardwood by the white-rot fungus Pycnoporus coccineus.</title>
        <authorList>
            <person name="Couturier M."/>
            <person name="Navarro D."/>
            <person name="Chevret D."/>
            <person name="Henrissat B."/>
            <person name="Piumi F."/>
            <person name="Ruiz-Duenas F.J."/>
            <person name="Martinez A.T."/>
            <person name="Grigoriev I.V."/>
            <person name="Riley R."/>
            <person name="Lipzen A."/>
            <person name="Berrin J.G."/>
            <person name="Master E.R."/>
            <person name="Rosso M.N."/>
        </authorList>
    </citation>
    <scope>NUCLEOTIDE SEQUENCE [LARGE SCALE GENOMIC DNA]</scope>
    <source>
        <strain evidence="10 11">BRFM310</strain>
    </source>
</reference>
<dbReference type="InterPro" id="IPR001461">
    <property type="entry name" value="Aspartic_peptidase_A1"/>
</dbReference>
<organism evidence="10 11">
    <name type="scientific">Trametes coccinea (strain BRFM310)</name>
    <name type="common">Pycnoporus coccineus</name>
    <dbReference type="NCBI Taxonomy" id="1353009"/>
    <lineage>
        <taxon>Eukaryota</taxon>
        <taxon>Fungi</taxon>
        <taxon>Dikarya</taxon>
        <taxon>Basidiomycota</taxon>
        <taxon>Agaricomycotina</taxon>
        <taxon>Agaricomycetes</taxon>
        <taxon>Polyporales</taxon>
        <taxon>Polyporaceae</taxon>
        <taxon>Trametes</taxon>
    </lineage>
</organism>
<evidence type="ECO:0000256" key="4">
    <source>
        <dbReference type="ARBA" id="ARBA00022801"/>
    </source>
</evidence>
<evidence type="ECO:0000256" key="1">
    <source>
        <dbReference type="ARBA" id="ARBA00007447"/>
    </source>
</evidence>
<dbReference type="PROSITE" id="PS00141">
    <property type="entry name" value="ASP_PROTEASE"/>
    <property type="match status" value="1"/>
</dbReference>
<name>A0A1Y2IMQ8_TRAC3</name>
<dbReference type="STRING" id="1353009.A0A1Y2IMQ8"/>
<evidence type="ECO:0000313" key="11">
    <source>
        <dbReference type="Proteomes" id="UP000193067"/>
    </source>
</evidence>
<dbReference type="PRINTS" id="PR00792">
    <property type="entry name" value="PEPSIN"/>
</dbReference>
<dbReference type="InterPro" id="IPR001969">
    <property type="entry name" value="Aspartic_peptidase_AS"/>
</dbReference>
<dbReference type="InterPro" id="IPR021109">
    <property type="entry name" value="Peptidase_aspartic_dom_sf"/>
</dbReference>
<evidence type="ECO:0000256" key="8">
    <source>
        <dbReference type="SAM" id="SignalP"/>
    </source>
</evidence>
<evidence type="ECO:0000313" key="10">
    <source>
        <dbReference type="EMBL" id="OSD01924.1"/>
    </source>
</evidence>
<keyword evidence="2 7" id="KW-0645">Protease</keyword>
<dbReference type="GO" id="GO:0004190">
    <property type="term" value="F:aspartic-type endopeptidase activity"/>
    <property type="evidence" value="ECO:0007669"/>
    <property type="project" value="UniProtKB-KW"/>
</dbReference>
<dbReference type="PANTHER" id="PTHR47966:SF57">
    <property type="entry name" value="PEPTIDASE A1 DOMAIN-CONTAINING PROTEIN"/>
    <property type="match status" value="1"/>
</dbReference>
<dbReference type="Pfam" id="PF00026">
    <property type="entry name" value="Asp"/>
    <property type="match status" value="1"/>
</dbReference>
<dbReference type="SUPFAM" id="SSF50630">
    <property type="entry name" value="Acid proteases"/>
    <property type="match status" value="1"/>
</dbReference>
<proteinExistence type="inferred from homology"/>
<dbReference type="GO" id="GO:0006508">
    <property type="term" value="P:proteolysis"/>
    <property type="evidence" value="ECO:0007669"/>
    <property type="project" value="UniProtKB-KW"/>
</dbReference>
<comment type="similarity">
    <text evidence="1 7">Belongs to the peptidase A1 family.</text>
</comment>
<feature type="signal peptide" evidence="8">
    <location>
        <begin position="1"/>
        <end position="18"/>
    </location>
</feature>
<dbReference type="CDD" id="cd05471">
    <property type="entry name" value="pepsin_like"/>
    <property type="match status" value="1"/>
</dbReference>
<feature type="disulfide bond" evidence="6">
    <location>
        <begin position="134"/>
        <end position="138"/>
    </location>
</feature>
<dbReference type="Proteomes" id="UP000193067">
    <property type="component" value="Unassembled WGS sequence"/>
</dbReference>
<dbReference type="FunFam" id="2.40.70.10:FF:000115">
    <property type="entry name" value="Lysosomal aspartic protease"/>
    <property type="match status" value="1"/>
</dbReference>
<evidence type="ECO:0000256" key="3">
    <source>
        <dbReference type="ARBA" id="ARBA00022750"/>
    </source>
</evidence>
<dbReference type="EMBL" id="KZ084108">
    <property type="protein sequence ID" value="OSD01924.1"/>
    <property type="molecule type" value="Genomic_DNA"/>
</dbReference>
<evidence type="ECO:0000259" key="9">
    <source>
        <dbReference type="PROSITE" id="PS51767"/>
    </source>
</evidence>
<accession>A0A1Y2IMQ8</accession>
<keyword evidence="6" id="KW-1015">Disulfide bond</keyword>